<dbReference type="EMBL" id="MCWU01000013">
    <property type="protein sequence ID" value="PMJ68489.1"/>
    <property type="molecule type" value="Genomic_DNA"/>
</dbReference>
<accession>A0A2N7FGR8</accession>
<feature type="domain" description="NnrU" evidence="6">
    <location>
        <begin position="4"/>
        <end position="186"/>
    </location>
</feature>
<evidence type="ECO:0000256" key="4">
    <source>
        <dbReference type="ARBA" id="ARBA00023136"/>
    </source>
</evidence>
<sequence length="189" mass="21290">MLSFIFGLVLFLGIHSISIFAESLRDRLAAKNLIAWKGFYALISIMGVILIGKGYAELRLEPTLIYVTPFWFRHITYLVMLPAMILFVAPYFPGRIGQFIKHPQLMAVKLWAISHLLVNGMLADVILFGSFIIWAILDIISMKKREPRPIPRLKVSKINDLISVVIGIALAVVMIFFLHGKLIGMPLLG</sequence>
<dbReference type="AlphaFoldDB" id="A0A2N7FGR8"/>
<feature type="transmembrane region" description="Helical" evidence="5">
    <location>
        <begin position="112"/>
        <end position="137"/>
    </location>
</feature>
<dbReference type="RefSeq" id="WP_102515807.1">
    <property type="nucleotide sequence ID" value="NZ_CAWNSM010000013.1"/>
</dbReference>
<dbReference type="GO" id="GO:0016020">
    <property type="term" value="C:membrane"/>
    <property type="evidence" value="ECO:0007669"/>
    <property type="project" value="UniProtKB-SubCell"/>
</dbReference>
<evidence type="ECO:0000256" key="3">
    <source>
        <dbReference type="ARBA" id="ARBA00022989"/>
    </source>
</evidence>
<evidence type="ECO:0000256" key="1">
    <source>
        <dbReference type="ARBA" id="ARBA00004141"/>
    </source>
</evidence>
<dbReference type="Pfam" id="PF07298">
    <property type="entry name" value="NnrU"/>
    <property type="match status" value="1"/>
</dbReference>
<evidence type="ECO:0000256" key="5">
    <source>
        <dbReference type="SAM" id="Phobius"/>
    </source>
</evidence>
<feature type="transmembrane region" description="Helical" evidence="5">
    <location>
        <begin position="37"/>
        <end position="58"/>
    </location>
</feature>
<keyword evidence="2 5" id="KW-0812">Transmembrane</keyword>
<evidence type="ECO:0000313" key="7">
    <source>
        <dbReference type="EMBL" id="PMJ68489.1"/>
    </source>
</evidence>
<reference evidence="8" key="1">
    <citation type="submission" date="2016-07" db="EMBL/GenBank/DDBJ databases">
        <title>Nontailed viruses are major unrecognized killers of bacteria in the ocean.</title>
        <authorList>
            <person name="Kauffman K."/>
            <person name="Hussain F."/>
            <person name="Yang J."/>
            <person name="Arevalo P."/>
            <person name="Brown J."/>
            <person name="Cutler M."/>
            <person name="Kelly L."/>
            <person name="Polz M.F."/>
        </authorList>
    </citation>
    <scope>NUCLEOTIDE SEQUENCE [LARGE SCALE GENOMIC DNA]</scope>
    <source>
        <strain evidence="8">10N.261.55.E11</strain>
    </source>
</reference>
<proteinExistence type="predicted"/>
<gene>
    <name evidence="7" type="ORF">BCU17_01525</name>
</gene>
<feature type="transmembrane region" description="Helical" evidence="5">
    <location>
        <begin position="70"/>
        <end position="92"/>
    </location>
</feature>
<name>A0A2N7FGR8_VIBSP</name>
<protein>
    <submittedName>
        <fullName evidence="7">NnrU family protein</fullName>
    </submittedName>
</protein>
<comment type="subcellular location">
    <subcellularLocation>
        <location evidence="1">Membrane</location>
        <topology evidence="1">Multi-pass membrane protein</topology>
    </subcellularLocation>
</comment>
<evidence type="ECO:0000259" key="6">
    <source>
        <dbReference type="Pfam" id="PF07298"/>
    </source>
</evidence>
<dbReference type="Proteomes" id="UP000235330">
    <property type="component" value="Unassembled WGS sequence"/>
</dbReference>
<organism evidence="7 8">
    <name type="scientific">Vibrio splendidus</name>
    <dbReference type="NCBI Taxonomy" id="29497"/>
    <lineage>
        <taxon>Bacteria</taxon>
        <taxon>Pseudomonadati</taxon>
        <taxon>Pseudomonadota</taxon>
        <taxon>Gammaproteobacteria</taxon>
        <taxon>Vibrionales</taxon>
        <taxon>Vibrionaceae</taxon>
        <taxon>Vibrio</taxon>
    </lineage>
</organism>
<comment type="caution">
    <text evidence="7">The sequence shown here is derived from an EMBL/GenBank/DDBJ whole genome shotgun (WGS) entry which is preliminary data.</text>
</comment>
<keyword evidence="4 5" id="KW-0472">Membrane</keyword>
<feature type="transmembrane region" description="Helical" evidence="5">
    <location>
        <begin position="158"/>
        <end position="179"/>
    </location>
</feature>
<dbReference type="InterPro" id="IPR009915">
    <property type="entry name" value="NnrU_dom"/>
</dbReference>
<evidence type="ECO:0000256" key="2">
    <source>
        <dbReference type="ARBA" id="ARBA00022692"/>
    </source>
</evidence>
<keyword evidence="3 5" id="KW-1133">Transmembrane helix</keyword>
<evidence type="ECO:0000313" key="8">
    <source>
        <dbReference type="Proteomes" id="UP000235330"/>
    </source>
</evidence>